<reference evidence="1 2" key="1">
    <citation type="journal article" date="2021" name="Hortic Res">
        <title>High-quality reference genome and annotation aids understanding of berry development for evergreen blueberry (Vaccinium darrowii).</title>
        <authorList>
            <person name="Yu J."/>
            <person name="Hulse-Kemp A.M."/>
            <person name="Babiker E."/>
            <person name="Staton M."/>
        </authorList>
    </citation>
    <scope>NUCLEOTIDE SEQUENCE [LARGE SCALE GENOMIC DNA]</scope>
    <source>
        <strain evidence="2">cv. NJ 8807/NJ 8810</strain>
        <tissue evidence="1">Young leaf</tissue>
    </source>
</reference>
<dbReference type="EMBL" id="CM037153">
    <property type="protein sequence ID" value="KAH7856651.1"/>
    <property type="molecule type" value="Genomic_DNA"/>
</dbReference>
<organism evidence="1 2">
    <name type="scientific">Vaccinium darrowii</name>
    <dbReference type="NCBI Taxonomy" id="229202"/>
    <lineage>
        <taxon>Eukaryota</taxon>
        <taxon>Viridiplantae</taxon>
        <taxon>Streptophyta</taxon>
        <taxon>Embryophyta</taxon>
        <taxon>Tracheophyta</taxon>
        <taxon>Spermatophyta</taxon>
        <taxon>Magnoliopsida</taxon>
        <taxon>eudicotyledons</taxon>
        <taxon>Gunneridae</taxon>
        <taxon>Pentapetalae</taxon>
        <taxon>asterids</taxon>
        <taxon>Ericales</taxon>
        <taxon>Ericaceae</taxon>
        <taxon>Vaccinioideae</taxon>
        <taxon>Vaccinieae</taxon>
        <taxon>Vaccinium</taxon>
    </lineage>
</organism>
<sequence>MSCHVNVAELGVLSWRLDADNYEADEELKKIRADRGYSYVVCYFDVRDCNDAWHCGEGYFDVRDCNDAWIRVWVKKGRLIVLPAGIYHRFTLDTNNYIKNVNDLGIKEEVLDEVKSEDFELDVKEEVLEEVKAEVKEEEVLDSLAECSFSLNTEADVFQQTFEFEADAHGFYNAYVTPSKYKRATGFSIRKDRSKKNGDDVILSRKWRNAASNVHKPKFQDDFKRLAFKDCKTMEFDREWGVVVNKHGIEKHGWVLETYRKRHMWTDSCLRGKFFAGMRST</sequence>
<keyword evidence="2" id="KW-1185">Reference proteome</keyword>
<accession>A0ACB7YT48</accession>
<evidence type="ECO:0000313" key="2">
    <source>
        <dbReference type="Proteomes" id="UP000828048"/>
    </source>
</evidence>
<protein>
    <submittedName>
        <fullName evidence="1">Uncharacterized protein</fullName>
    </submittedName>
</protein>
<dbReference type="Proteomes" id="UP000828048">
    <property type="component" value="Chromosome 3"/>
</dbReference>
<evidence type="ECO:0000313" key="1">
    <source>
        <dbReference type="EMBL" id="KAH7856651.1"/>
    </source>
</evidence>
<gene>
    <name evidence="1" type="ORF">Vadar_003913</name>
</gene>
<name>A0ACB7YT48_9ERIC</name>
<proteinExistence type="predicted"/>
<comment type="caution">
    <text evidence="1">The sequence shown here is derived from an EMBL/GenBank/DDBJ whole genome shotgun (WGS) entry which is preliminary data.</text>
</comment>